<evidence type="ECO:0000256" key="2">
    <source>
        <dbReference type="PROSITE-ProRule" id="PRU00192"/>
    </source>
</evidence>
<feature type="compositionally biased region" description="Acidic residues" evidence="3">
    <location>
        <begin position="450"/>
        <end position="468"/>
    </location>
</feature>
<dbReference type="Proteomes" id="UP000092666">
    <property type="component" value="Unassembled WGS sequence"/>
</dbReference>
<proteinExistence type="predicted"/>
<evidence type="ECO:0000256" key="1">
    <source>
        <dbReference type="ARBA" id="ARBA00022443"/>
    </source>
</evidence>
<dbReference type="STRING" id="1296120.A0A1B9H2P3"/>
<evidence type="ECO:0000313" key="5">
    <source>
        <dbReference type="EMBL" id="OCF37545.1"/>
    </source>
</evidence>
<feature type="compositionally biased region" description="Basic and acidic residues" evidence="3">
    <location>
        <begin position="305"/>
        <end position="314"/>
    </location>
</feature>
<gene>
    <name evidence="5" type="ORF">I316_00671</name>
</gene>
<evidence type="ECO:0000259" key="4">
    <source>
        <dbReference type="PROSITE" id="PS50002"/>
    </source>
</evidence>
<feature type="compositionally biased region" description="Acidic residues" evidence="3">
    <location>
        <begin position="507"/>
        <end position="521"/>
    </location>
</feature>
<keyword evidence="1 2" id="KW-0728">SH3 domain</keyword>
<organism evidence="5 6">
    <name type="scientific">Kwoniella heveanensis BCC8398</name>
    <dbReference type="NCBI Taxonomy" id="1296120"/>
    <lineage>
        <taxon>Eukaryota</taxon>
        <taxon>Fungi</taxon>
        <taxon>Dikarya</taxon>
        <taxon>Basidiomycota</taxon>
        <taxon>Agaricomycotina</taxon>
        <taxon>Tremellomycetes</taxon>
        <taxon>Tremellales</taxon>
        <taxon>Cryptococcaceae</taxon>
        <taxon>Kwoniella</taxon>
    </lineage>
</organism>
<feature type="compositionally biased region" description="Low complexity" evidence="3">
    <location>
        <begin position="151"/>
        <end position="180"/>
    </location>
</feature>
<accession>A0A1B9H2P3</accession>
<feature type="compositionally biased region" description="Low complexity" evidence="3">
    <location>
        <begin position="88"/>
        <end position="98"/>
    </location>
</feature>
<feature type="compositionally biased region" description="Polar residues" evidence="3">
    <location>
        <begin position="45"/>
        <end position="66"/>
    </location>
</feature>
<feature type="compositionally biased region" description="Polar residues" evidence="3">
    <location>
        <begin position="187"/>
        <end position="202"/>
    </location>
</feature>
<feature type="compositionally biased region" description="Gly residues" evidence="3">
    <location>
        <begin position="473"/>
        <end position="482"/>
    </location>
</feature>
<dbReference type="Gene3D" id="2.30.30.40">
    <property type="entry name" value="SH3 Domains"/>
    <property type="match status" value="1"/>
</dbReference>
<evidence type="ECO:0000256" key="3">
    <source>
        <dbReference type="SAM" id="MobiDB-lite"/>
    </source>
</evidence>
<keyword evidence="6" id="KW-1185">Reference proteome</keyword>
<dbReference type="SMART" id="SM00326">
    <property type="entry name" value="SH3"/>
    <property type="match status" value="1"/>
</dbReference>
<reference evidence="5 6" key="1">
    <citation type="submission" date="2013-07" db="EMBL/GenBank/DDBJ databases">
        <title>The Genome Sequence of Cryptococcus heveanensis BCC8398.</title>
        <authorList>
            <consortium name="The Broad Institute Genome Sequencing Platform"/>
            <person name="Cuomo C."/>
            <person name="Litvintseva A."/>
            <person name="Chen Y."/>
            <person name="Heitman J."/>
            <person name="Sun S."/>
            <person name="Springer D."/>
            <person name="Dromer F."/>
            <person name="Young S.K."/>
            <person name="Zeng Q."/>
            <person name="Gargeya S."/>
            <person name="Fitzgerald M."/>
            <person name="Abouelleil A."/>
            <person name="Alvarado L."/>
            <person name="Berlin A.M."/>
            <person name="Chapman S.B."/>
            <person name="Dewar J."/>
            <person name="Goldberg J."/>
            <person name="Griggs A."/>
            <person name="Gujja S."/>
            <person name="Hansen M."/>
            <person name="Howarth C."/>
            <person name="Imamovic A."/>
            <person name="Larimer J."/>
            <person name="McCowan C."/>
            <person name="Murphy C."/>
            <person name="Pearson M."/>
            <person name="Priest M."/>
            <person name="Roberts A."/>
            <person name="Saif S."/>
            <person name="Shea T."/>
            <person name="Sykes S."/>
            <person name="Wortman J."/>
            <person name="Nusbaum C."/>
            <person name="Birren B."/>
        </authorList>
    </citation>
    <scope>NUCLEOTIDE SEQUENCE [LARGE SCALE GENOMIC DNA]</scope>
    <source>
        <strain evidence="5 6">BCC8398</strain>
    </source>
</reference>
<feature type="compositionally biased region" description="Polar residues" evidence="3">
    <location>
        <begin position="496"/>
        <end position="505"/>
    </location>
</feature>
<feature type="compositionally biased region" description="Basic and acidic residues" evidence="3">
    <location>
        <begin position="106"/>
        <end position="120"/>
    </location>
</feature>
<feature type="compositionally biased region" description="Basic and acidic residues" evidence="3">
    <location>
        <begin position="28"/>
        <end position="37"/>
    </location>
</feature>
<dbReference type="OrthoDB" id="2564892at2759"/>
<protein>
    <recommendedName>
        <fullName evidence="4">SH3 domain-containing protein</fullName>
    </recommendedName>
</protein>
<feature type="region of interest" description="Disordered" evidence="3">
    <location>
        <begin position="1"/>
        <end position="353"/>
    </location>
</feature>
<feature type="compositionally biased region" description="Low complexity" evidence="3">
    <location>
        <begin position="122"/>
        <end position="136"/>
    </location>
</feature>
<dbReference type="InterPro" id="IPR001452">
    <property type="entry name" value="SH3_domain"/>
</dbReference>
<dbReference type="EMBL" id="KV700122">
    <property type="protein sequence ID" value="OCF37545.1"/>
    <property type="molecule type" value="Genomic_DNA"/>
</dbReference>
<dbReference type="SUPFAM" id="SSF50044">
    <property type="entry name" value="SH3-domain"/>
    <property type="match status" value="1"/>
</dbReference>
<feature type="domain" description="SH3" evidence="4">
    <location>
        <begin position="556"/>
        <end position="629"/>
    </location>
</feature>
<feature type="compositionally biased region" description="Polar residues" evidence="3">
    <location>
        <begin position="262"/>
        <end position="288"/>
    </location>
</feature>
<feature type="compositionally biased region" description="Low complexity" evidence="3">
    <location>
        <begin position="289"/>
        <end position="302"/>
    </location>
</feature>
<evidence type="ECO:0000313" key="6">
    <source>
        <dbReference type="Proteomes" id="UP000092666"/>
    </source>
</evidence>
<feature type="region of interest" description="Disordered" evidence="3">
    <location>
        <begin position="441"/>
        <end position="532"/>
    </location>
</feature>
<feature type="compositionally biased region" description="Basic and acidic residues" evidence="3">
    <location>
        <begin position="230"/>
        <end position="258"/>
    </location>
</feature>
<feature type="compositionally biased region" description="Polar residues" evidence="3">
    <location>
        <begin position="318"/>
        <end position="331"/>
    </location>
</feature>
<dbReference type="AlphaFoldDB" id="A0A1B9H2P3"/>
<feature type="region of interest" description="Disordered" evidence="3">
    <location>
        <begin position="388"/>
        <end position="426"/>
    </location>
</feature>
<dbReference type="InterPro" id="IPR036028">
    <property type="entry name" value="SH3-like_dom_sf"/>
</dbReference>
<feature type="compositionally biased region" description="Polar residues" evidence="3">
    <location>
        <begin position="212"/>
        <end position="229"/>
    </location>
</feature>
<feature type="compositionally biased region" description="Low complexity" evidence="3">
    <location>
        <begin position="342"/>
        <end position="353"/>
    </location>
</feature>
<reference evidence="6" key="2">
    <citation type="submission" date="2013-12" db="EMBL/GenBank/DDBJ databases">
        <title>Evolution of pathogenesis and genome organization in the Tremellales.</title>
        <authorList>
            <person name="Cuomo C."/>
            <person name="Litvintseva A."/>
            <person name="Heitman J."/>
            <person name="Chen Y."/>
            <person name="Sun S."/>
            <person name="Springer D."/>
            <person name="Dromer F."/>
            <person name="Young S."/>
            <person name="Zeng Q."/>
            <person name="Chapman S."/>
            <person name="Gujja S."/>
            <person name="Saif S."/>
            <person name="Birren B."/>
        </authorList>
    </citation>
    <scope>NUCLEOTIDE SEQUENCE [LARGE SCALE GENOMIC DNA]</scope>
    <source>
        <strain evidence="6">BCC8398</strain>
    </source>
</reference>
<sequence length="633" mass="66720">MSETVEVDAPRSPKRGGLDGASGQSGKSESRPFDTLDKSPASPKIVQSPSPISTEHALSSPPSKTFKSVPPPPTTSHEPVIDSPSPSPSASHSQSQSPRTPKVSPMKRDSTSITHLEDLQTSRPAPASPASSRPSSTLFDNSAAAARDRSGSTASSSALAGGMGVSVGRRISSASSSKGSTPRPGSASRNRSTSRAGSTGQGRSAARPKSMLGTNITLPEPTNYSSSSLDRQRDEKTQQADSTRDEDATKKQSKHESIPEYPQSNIVTEHQVRGDTTTQQAENQPQPRTSTSTTATLGSTSTIDSEQRESEQRDSLAPTPQVSGDSETSSFVLAGNLEPEEPGTSSTPTTTLSSALESVVKEVIVRDFAYDPSDERFHGRGVISLRESTSSITGVRWPWRSGAGAGDAQGSSPESSTAAGGGGGGWGGFGLIGGWRGFGNRAKQAAARGDDEDDDEDDDEEDEDDEEDYRIGAGAGVGGRRGNGNIEGDDEMYYSSPAQSDSRSLSDQEDSQMADDDDEERDGARISGSIHLNADESSGSITYKYKILPLLPESEEPSGHYRASYPFEALSSSEMTLSEGDLLKISGRGNGDPGWVIARKVVLGEKGNVEGIEERVGLVPEGYLERVEVVEDE</sequence>
<name>A0A1B9H2P3_9TREE</name>
<dbReference type="PROSITE" id="PS50002">
    <property type="entry name" value="SH3"/>
    <property type="match status" value="1"/>
</dbReference>